<evidence type="ECO:0000313" key="1">
    <source>
        <dbReference type="EMBL" id="RAK91263.1"/>
    </source>
</evidence>
<protein>
    <submittedName>
        <fullName evidence="1">Uncharacterized protein</fullName>
    </submittedName>
</protein>
<accession>A0ACD1IKW8</accession>
<evidence type="ECO:0000313" key="2">
    <source>
        <dbReference type="Proteomes" id="UP000249748"/>
    </source>
</evidence>
<name>A0ACD1IKW8_9EURO</name>
<dbReference type="EMBL" id="KZ824542">
    <property type="protein sequence ID" value="RAK91263.1"/>
    <property type="molecule type" value="Genomic_DNA"/>
</dbReference>
<reference evidence="1" key="1">
    <citation type="submission" date="2018-02" db="EMBL/GenBank/DDBJ databases">
        <title>The genomes of Aspergillus section Nigri reveals drivers in fungal speciation.</title>
        <authorList>
            <consortium name="DOE Joint Genome Institute"/>
            <person name="Vesth T.C."/>
            <person name="Nybo J."/>
            <person name="Theobald S."/>
            <person name="Brandl J."/>
            <person name="Frisvad J.C."/>
            <person name="Nielsen K.F."/>
            <person name="Lyhne E.K."/>
            <person name="Kogle M.E."/>
            <person name="Kuo A."/>
            <person name="Riley R."/>
            <person name="Clum A."/>
            <person name="Nolan M."/>
            <person name="Lipzen A."/>
            <person name="Salamov A."/>
            <person name="Henrissat B."/>
            <person name="Wiebenga A."/>
            <person name="De vries R.P."/>
            <person name="Grigoriev I.V."/>
            <person name="Mortensen U.H."/>
            <person name="Andersen M.R."/>
            <person name="Baker S.E."/>
        </authorList>
    </citation>
    <scope>NUCLEOTIDE SEQUENCE</scope>
    <source>
        <strain evidence="1">CBS 115574</strain>
    </source>
</reference>
<gene>
    <name evidence="1" type="ORF">BO79DRAFT_215617</name>
</gene>
<proteinExistence type="predicted"/>
<sequence length="134" mass="14572">MKVPRNTRAELLGESHGAERICGIFDEPENSSKCKDVEKHIICSDSPDILHKRAKARTSMSGDSSSSGPSFWKDTIDGHFLSVHSAKYKVLCESIPGDYTCHLKGLGGKEIDKSRRMLSTLDSQAGGSDHRGPG</sequence>
<keyword evidence="2" id="KW-1185">Reference proteome</keyword>
<organism evidence="1 2">
    <name type="scientific">Aspergillus costaricaensis CBS 115574</name>
    <dbReference type="NCBI Taxonomy" id="1448317"/>
    <lineage>
        <taxon>Eukaryota</taxon>
        <taxon>Fungi</taxon>
        <taxon>Dikarya</taxon>
        <taxon>Ascomycota</taxon>
        <taxon>Pezizomycotina</taxon>
        <taxon>Eurotiomycetes</taxon>
        <taxon>Eurotiomycetidae</taxon>
        <taxon>Eurotiales</taxon>
        <taxon>Aspergillaceae</taxon>
        <taxon>Aspergillus</taxon>
        <taxon>Aspergillus subgen. Circumdati</taxon>
    </lineage>
</organism>
<dbReference type="Proteomes" id="UP000249748">
    <property type="component" value="Unassembled WGS sequence"/>
</dbReference>